<keyword evidence="11" id="KW-0464">Manganese</keyword>
<evidence type="ECO:0000256" key="2">
    <source>
        <dbReference type="ARBA" id="ARBA00004922"/>
    </source>
</evidence>
<evidence type="ECO:0000256" key="10">
    <source>
        <dbReference type="ARBA" id="ARBA00023180"/>
    </source>
</evidence>
<evidence type="ECO:0000313" key="14">
    <source>
        <dbReference type="EMBL" id="CAH0105092.1"/>
    </source>
</evidence>
<dbReference type="GO" id="GO:0016020">
    <property type="term" value="C:membrane"/>
    <property type="evidence" value="ECO:0007669"/>
    <property type="project" value="UniProtKB-SubCell"/>
</dbReference>
<sequence>MSVISKMLKRIGRGPSSRSLKKKICYVPGFFFFFLIFLVFELKSRYFCTLSFLTFHEMPYHLSPRVSRLQPLDGNFCYHLYERQLSSEQIELNLNISENVLKTLTNSSKNVMIGGASHPIDCISKYRVNIVVPFRKRPEQLRVFLHYLHQYLQLQEIDYRIIVVEQSPKMQFNRGKLFNVGFVESQKRFPSDCYIFHDVDLIPLSLNNIYACTKMPRHLSSAVDTFDYELPYCGIFGGAVAITTQHFQSINGFSNMFYGWGGEDDDLYFRVSQAELSVTRFEKDVAKYKMLRHEKEIPNPNRFNIMNKNKDDHNIEGLNSLNYTLLSYEPKSLFTWMFVHV</sequence>
<dbReference type="Pfam" id="PF13733">
    <property type="entry name" value="Glyco_transf_7N"/>
    <property type="match status" value="1"/>
</dbReference>
<evidence type="ECO:0000256" key="3">
    <source>
        <dbReference type="ARBA" id="ARBA00005735"/>
    </source>
</evidence>
<keyword evidence="15" id="KW-1185">Reference proteome</keyword>
<dbReference type="GO" id="GO:0033842">
    <property type="term" value="F:N-acetyl-beta-glucosaminyl-derivative 4-beta-N-acetylgalactosaminyltransferase activity"/>
    <property type="evidence" value="ECO:0007669"/>
    <property type="project" value="TreeGrafter"/>
</dbReference>
<dbReference type="InterPro" id="IPR027995">
    <property type="entry name" value="Galactosyl_T_N"/>
</dbReference>
<dbReference type="CDD" id="cd00899">
    <property type="entry name" value="b4GalT"/>
    <property type="match status" value="1"/>
</dbReference>
<evidence type="ECO:0000259" key="12">
    <source>
        <dbReference type="Pfam" id="PF02709"/>
    </source>
</evidence>
<dbReference type="EMBL" id="CAKKLH010000168">
    <property type="protein sequence ID" value="CAH0105092.1"/>
    <property type="molecule type" value="Genomic_DNA"/>
</dbReference>
<keyword evidence="9 11" id="KW-0472">Membrane</keyword>
<dbReference type="Pfam" id="PF02709">
    <property type="entry name" value="Glyco_transf_7C"/>
    <property type="match status" value="1"/>
</dbReference>
<dbReference type="InterPro" id="IPR027791">
    <property type="entry name" value="Galactosyl_T_C"/>
</dbReference>
<evidence type="ECO:0000256" key="8">
    <source>
        <dbReference type="ARBA" id="ARBA00022989"/>
    </source>
</evidence>
<evidence type="ECO:0000256" key="4">
    <source>
        <dbReference type="ARBA" id="ARBA00022676"/>
    </source>
</evidence>
<keyword evidence="11" id="KW-0479">Metal-binding</keyword>
<keyword evidence="6 11" id="KW-0812">Transmembrane</keyword>
<dbReference type="GO" id="GO:0005975">
    <property type="term" value="P:carbohydrate metabolic process"/>
    <property type="evidence" value="ECO:0007669"/>
    <property type="project" value="InterPro"/>
</dbReference>
<dbReference type="UniPathway" id="UPA00378"/>
<dbReference type="InterPro" id="IPR003859">
    <property type="entry name" value="Galactosyl_T"/>
</dbReference>
<reference evidence="14" key="1">
    <citation type="submission" date="2021-11" db="EMBL/GenBank/DDBJ databases">
        <authorList>
            <person name="Schell T."/>
        </authorList>
    </citation>
    <scope>NUCLEOTIDE SEQUENCE</scope>
    <source>
        <strain evidence="14">M5</strain>
    </source>
</reference>
<dbReference type="InterPro" id="IPR029044">
    <property type="entry name" value="Nucleotide-diphossugar_trans"/>
</dbReference>
<accession>A0A8J2RSJ7</accession>
<proteinExistence type="inferred from homology"/>
<dbReference type="GO" id="GO:0046872">
    <property type="term" value="F:metal ion binding"/>
    <property type="evidence" value="ECO:0007669"/>
    <property type="project" value="UniProtKB-UniRule"/>
</dbReference>
<protein>
    <recommendedName>
        <fullName evidence="11">Beta-1,4-N-acetylgalactosaminyltransferase</fullName>
        <ecNumber evidence="11">2.4.1.-</ecNumber>
    </recommendedName>
    <alternativeName>
        <fullName evidence="11">Beta-4-GalNAcT</fullName>
    </alternativeName>
</protein>
<keyword evidence="10 11" id="KW-0325">Glycoprotein</keyword>
<dbReference type="GO" id="GO:0008378">
    <property type="term" value="F:galactosyltransferase activity"/>
    <property type="evidence" value="ECO:0007669"/>
    <property type="project" value="TreeGrafter"/>
</dbReference>
<evidence type="ECO:0000256" key="7">
    <source>
        <dbReference type="ARBA" id="ARBA00022968"/>
    </source>
</evidence>
<dbReference type="Gene3D" id="3.90.550.10">
    <property type="entry name" value="Spore Coat Polysaccharide Biosynthesis Protein SpsA, Chain A"/>
    <property type="match status" value="1"/>
</dbReference>
<evidence type="ECO:0000256" key="11">
    <source>
        <dbReference type="RuleBase" id="RU368121"/>
    </source>
</evidence>
<dbReference type="Proteomes" id="UP000789390">
    <property type="component" value="Unassembled WGS sequence"/>
</dbReference>
<feature type="domain" description="Galactosyltransferase C-terminal" evidence="12">
    <location>
        <begin position="217"/>
        <end position="294"/>
    </location>
</feature>
<name>A0A8J2RSJ7_9CRUS</name>
<keyword evidence="7 11" id="KW-0735">Signal-anchor</keyword>
<comment type="cofactor">
    <cofactor evidence="11">
        <name>Mn(2+)</name>
        <dbReference type="ChEBI" id="CHEBI:29035"/>
    </cofactor>
</comment>
<dbReference type="GO" id="GO:0006688">
    <property type="term" value="P:glycosphingolipid biosynthetic process"/>
    <property type="evidence" value="ECO:0007669"/>
    <property type="project" value="TreeGrafter"/>
</dbReference>
<dbReference type="AlphaFoldDB" id="A0A8J2RSJ7"/>
<evidence type="ECO:0000256" key="9">
    <source>
        <dbReference type="ARBA" id="ARBA00023136"/>
    </source>
</evidence>
<dbReference type="SUPFAM" id="SSF53448">
    <property type="entry name" value="Nucleotide-diphospho-sugar transferases"/>
    <property type="match status" value="1"/>
</dbReference>
<comment type="caution">
    <text evidence="14">The sequence shown here is derived from an EMBL/GenBank/DDBJ whole genome shotgun (WGS) entry which is preliminary data.</text>
</comment>
<evidence type="ECO:0000256" key="6">
    <source>
        <dbReference type="ARBA" id="ARBA00022692"/>
    </source>
</evidence>
<evidence type="ECO:0000313" key="15">
    <source>
        <dbReference type="Proteomes" id="UP000789390"/>
    </source>
</evidence>
<gene>
    <name evidence="14" type="ORF">DGAL_LOCUS8052</name>
</gene>
<feature type="domain" description="Galactosyltransferase N-terminal" evidence="13">
    <location>
        <begin position="91"/>
        <end position="213"/>
    </location>
</feature>
<keyword evidence="4 11" id="KW-0328">Glycosyltransferase</keyword>
<keyword evidence="8 11" id="KW-1133">Transmembrane helix</keyword>
<comment type="similarity">
    <text evidence="3 11">Belongs to the glycosyltransferase 7 family.</text>
</comment>
<dbReference type="PRINTS" id="PR02050">
    <property type="entry name" value="B14GALTRFASE"/>
</dbReference>
<comment type="pathway">
    <text evidence="2 11">Protein modification; protein glycosylation.</text>
</comment>
<evidence type="ECO:0000256" key="5">
    <source>
        <dbReference type="ARBA" id="ARBA00022679"/>
    </source>
</evidence>
<dbReference type="GO" id="GO:0005794">
    <property type="term" value="C:Golgi apparatus"/>
    <property type="evidence" value="ECO:0007669"/>
    <property type="project" value="TreeGrafter"/>
</dbReference>
<comment type="subcellular location">
    <subcellularLocation>
        <location evidence="1 11">Membrane</location>
        <topology evidence="1 11">Single-pass type II membrane protein</topology>
    </subcellularLocation>
</comment>
<evidence type="ECO:0000259" key="13">
    <source>
        <dbReference type="Pfam" id="PF13733"/>
    </source>
</evidence>
<dbReference type="EC" id="2.4.1.-" evidence="11"/>
<dbReference type="PANTHER" id="PTHR19300:SF57">
    <property type="entry name" value="BETA-1,4-N-ACETYLGALACTOSAMINYLTRANSFERASE"/>
    <property type="match status" value="1"/>
</dbReference>
<dbReference type="PANTHER" id="PTHR19300">
    <property type="entry name" value="BETA-1,4-GALACTOSYLTRANSFERASE"/>
    <property type="match status" value="1"/>
</dbReference>
<comment type="function">
    <text evidence="11">Catalyzes the transfer of galactose onto proteins or lipids.</text>
</comment>
<keyword evidence="5 11" id="KW-0808">Transferase</keyword>
<feature type="transmembrane region" description="Helical" evidence="11">
    <location>
        <begin position="24"/>
        <end position="42"/>
    </location>
</feature>
<dbReference type="OrthoDB" id="10038994at2759"/>
<organism evidence="14 15">
    <name type="scientific">Daphnia galeata</name>
    <dbReference type="NCBI Taxonomy" id="27404"/>
    <lineage>
        <taxon>Eukaryota</taxon>
        <taxon>Metazoa</taxon>
        <taxon>Ecdysozoa</taxon>
        <taxon>Arthropoda</taxon>
        <taxon>Crustacea</taxon>
        <taxon>Branchiopoda</taxon>
        <taxon>Diplostraca</taxon>
        <taxon>Cladocera</taxon>
        <taxon>Anomopoda</taxon>
        <taxon>Daphniidae</taxon>
        <taxon>Daphnia</taxon>
    </lineage>
</organism>
<evidence type="ECO:0000256" key="1">
    <source>
        <dbReference type="ARBA" id="ARBA00004606"/>
    </source>
</evidence>